<keyword evidence="3" id="KW-1185">Reference proteome</keyword>
<gene>
    <name evidence="2" type="ORF">GCM10009843_22150</name>
</gene>
<dbReference type="Proteomes" id="UP001500575">
    <property type="component" value="Unassembled WGS sequence"/>
</dbReference>
<evidence type="ECO:0000313" key="3">
    <source>
        <dbReference type="Proteomes" id="UP001500575"/>
    </source>
</evidence>
<comment type="caution">
    <text evidence="2">The sequence shown here is derived from an EMBL/GenBank/DDBJ whole genome shotgun (WGS) entry which is preliminary data.</text>
</comment>
<sequence length="62" mass="6648">MPCPGRYNRSIHFDDRGEAGGPAWLTLPAEPAAGQRLVRREGSRVEDLAAQAAGVECRKDAA</sequence>
<feature type="region of interest" description="Disordered" evidence="1">
    <location>
        <begin position="1"/>
        <end position="22"/>
    </location>
</feature>
<proteinExistence type="predicted"/>
<evidence type="ECO:0000256" key="1">
    <source>
        <dbReference type="SAM" id="MobiDB-lite"/>
    </source>
</evidence>
<reference evidence="2 3" key="1">
    <citation type="journal article" date="2019" name="Int. J. Syst. Evol. Microbiol.">
        <title>The Global Catalogue of Microorganisms (GCM) 10K type strain sequencing project: providing services to taxonomists for standard genome sequencing and annotation.</title>
        <authorList>
            <consortium name="The Broad Institute Genomics Platform"/>
            <consortium name="The Broad Institute Genome Sequencing Center for Infectious Disease"/>
            <person name="Wu L."/>
            <person name="Ma J."/>
        </authorList>
    </citation>
    <scope>NUCLEOTIDE SEQUENCE [LARGE SCALE GENOMIC DNA]</scope>
    <source>
        <strain evidence="2 3">JCM 16021</strain>
    </source>
</reference>
<accession>A0ABN2YDA3</accession>
<evidence type="ECO:0000313" key="2">
    <source>
        <dbReference type="EMBL" id="GAA2124944.1"/>
    </source>
</evidence>
<dbReference type="EMBL" id="BAAAQQ010000011">
    <property type="protein sequence ID" value="GAA2124944.1"/>
    <property type="molecule type" value="Genomic_DNA"/>
</dbReference>
<protein>
    <submittedName>
        <fullName evidence="2">Uncharacterized protein</fullName>
    </submittedName>
</protein>
<name>A0ABN2YDA3_9ACTN</name>
<organism evidence="2 3">
    <name type="scientific">Nocardioides bigeumensis</name>
    <dbReference type="NCBI Taxonomy" id="433657"/>
    <lineage>
        <taxon>Bacteria</taxon>
        <taxon>Bacillati</taxon>
        <taxon>Actinomycetota</taxon>
        <taxon>Actinomycetes</taxon>
        <taxon>Propionibacteriales</taxon>
        <taxon>Nocardioidaceae</taxon>
        <taxon>Nocardioides</taxon>
    </lineage>
</organism>